<feature type="domain" description="Rapamycin-insensitive companion of mTOR N-terminal" evidence="4">
    <location>
        <begin position="1"/>
        <end position="349"/>
    </location>
</feature>
<dbReference type="AlphaFoldDB" id="A0AAV0BIF6"/>
<comment type="similarity">
    <text evidence="1">Belongs to the RICTOR family.</text>
</comment>
<feature type="compositionally biased region" description="Low complexity" evidence="2">
    <location>
        <begin position="401"/>
        <end position="419"/>
    </location>
</feature>
<dbReference type="SMART" id="SM01308">
    <property type="entry name" value="RICTOR_N"/>
    <property type="match status" value="1"/>
</dbReference>
<keyword evidence="7" id="KW-1185">Reference proteome</keyword>
<dbReference type="InterPro" id="IPR028268">
    <property type="entry name" value="Pianissimo_fam"/>
</dbReference>
<feature type="region of interest" description="Disordered" evidence="2">
    <location>
        <begin position="1050"/>
        <end position="1069"/>
    </location>
</feature>
<feature type="domain" description="Rapamycin-insensitive companion of mTOR" evidence="5">
    <location>
        <begin position="840"/>
        <end position="912"/>
    </location>
</feature>
<reference evidence="6" key="1">
    <citation type="submission" date="2022-06" db="EMBL/GenBank/DDBJ databases">
        <authorList>
            <consortium name="SYNGENTA / RWTH Aachen University"/>
        </authorList>
    </citation>
    <scope>NUCLEOTIDE SEQUENCE</scope>
</reference>
<protein>
    <submittedName>
        <fullName evidence="6">Rapamycin-insensitive companion of mTOR, middle domain-domain-containing protein</fullName>
    </submittedName>
</protein>
<feature type="region of interest" description="Disordered" evidence="2">
    <location>
        <begin position="1074"/>
        <end position="1101"/>
    </location>
</feature>
<dbReference type="InterPro" id="IPR029452">
    <property type="entry name" value="RICTOR_V"/>
</dbReference>
<dbReference type="PANTHER" id="PTHR13298:SF11">
    <property type="entry name" value="RAPAMYCIN-INSENSITIVE COMPANION OF MTOR"/>
    <property type="match status" value="1"/>
</dbReference>
<feature type="non-terminal residue" evidence="6">
    <location>
        <position position="1"/>
    </location>
</feature>
<accession>A0AAV0BIF6</accession>
<feature type="domain" description="Rapamycin-insensitive companion of mTOR middle" evidence="3">
    <location>
        <begin position="435"/>
        <end position="660"/>
    </location>
</feature>
<sequence length="1199" mass="136370">LKGLSDLNSTEIRSEAYRLLRHSVTVSRNFDFLKKIQIELFLIKTLTRDNRFEYEKLQALVFTRSIIIDNHPRNGSLLTVGIIRAIVSIAETIEERLRSLSIETLGELMIRDFELLVESDGLKVIIQSLTDHQSGSTGNLIDLSTYLTSFIMAMIDRPKFRRFLKPGVDFEMALAAITEANGPTSSQAQEERVRSSVKLIKKMSGGLMFLCLNNKRSLKMYVQSMKVPSDDIKLILLDALFEIFQVKTSTWYGTFMSGRRLTYYQKPGQQFNFSNPPPNTGKDLPTEKVLDRASLIDHYLAILLLVFFDVKLLERPNSFKDQSSKSIEVKKKASLLIAEILDLSSRVLPLHYGTRIQSLPRLFELAASFQKREHRATGTTALREVDSLHRTKQRLATPLLPSRGRSGSNSRSESTPTSRLLHYSDPRSRLNLINIDDLSFRTLVIETQVLVTKDHTRWNIEKLLELIEGSLYMNPKRLEELTRSTKVMKRLLAFLHPFEGRYPYIKRTKHTSKYTKLACSTLRTLLSDQVGVKFLSEDKLVEQIGTALRQLDPHSGVSQSETLFTQTRVEDTLTHGYFEMLGVLTKSPDGIKLMERFKIFTSFYALCEMKSRDDLVKEVIENVDYSINGHCRLVLSKALTSSYKHVRLFATHHLEKLISNSEFGTTGPSSNTKIWLIRLLLTQLYDPSPEVCGLAVEILEEACTASIEVLETVVQMRPSLENLGDVGVPLLLKFLSTPFGAKYLNEIEWTEREMDEWYNERSRDYVIQLETHLSKSLNADGTKDEEDEELIADGTPPPHFYGELVKTHEGRKLLNSKGHLKDYVETIKRHGYETFDLNKLSNLKTALWAIGNIGSSVGGLSLLESEDVLKDIVGIAEKGQVFSVRGTCYFVLGSIALTPEGAELLSDLGWESVLTPLGIHRGICVPRDLDKFIVNPSWNPKKKKMKDLYHYHGPSSGESKLYKQITNSIANLSNHLLANNSSRTLSRLRTKYRETFQDLSLFYRAMKILANYHYRFLTRRFVMELFGEIKLDEEVVRKIGSIEESIKLKIRSSSSNSNSNDKVEDFNLKNNDSRKAQGFRANDDGDDNEIESESETEVEIDIEDLPIRSGAGLLEAYDKTDYRSSDEDEEEEEEEDYGDESDVKKRSGSKDGKEEGYDLSDRQRALNKKLIKVVGKNGRSKEVITCLEPVVTIRGFAVS</sequence>
<dbReference type="Pfam" id="PF14666">
    <property type="entry name" value="RICTOR_M"/>
    <property type="match status" value="1"/>
</dbReference>
<dbReference type="GO" id="GO:0031932">
    <property type="term" value="C:TORC2 complex"/>
    <property type="evidence" value="ECO:0007669"/>
    <property type="project" value="InterPro"/>
</dbReference>
<dbReference type="SMART" id="SM01307">
    <property type="entry name" value="RICTOR_M"/>
    <property type="match status" value="1"/>
</dbReference>
<evidence type="ECO:0000259" key="3">
    <source>
        <dbReference type="SMART" id="SM01307"/>
    </source>
</evidence>
<evidence type="ECO:0000256" key="1">
    <source>
        <dbReference type="ARBA" id="ARBA00008878"/>
    </source>
</evidence>
<organism evidence="6 7">
    <name type="scientific">Phakopsora pachyrhizi</name>
    <name type="common">Asian soybean rust disease fungus</name>
    <dbReference type="NCBI Taxonomy" id="170000"/>
    <lineage>
        <taxon>Eukaryota</taxon>
        <taxon>Fungi</taxon>
        <taxon>Dikarya</taxon>
        <taxon>Basidiomycota</taxon>
        <taxon>Pucciniomycotina</taxon>
        <taxon>Pucciniomycetes</taxon>
        <taxon>Pucciniales</taxon>
        <taxon>Phakopsoraceae</taxon>
        <taxon>Phakopsora</taxon>
    </lineage>
</organism>
<dbReference type="Proteomes" id="UP001153365">
    <property type="component" value="Unassembled WGS sequence"/>
</dbReference>
<gene>
    <name evidence="6" type="ORF">PPACK8108_LOCUS20989</name>
</gene>
<dbReference type="InterPro" id="IPR016024">
    <property type="entry name" value="ARM-type_fold"/>
</dbReference>
<evidence type="ECO:0000313" key="6">
    <source>
        <dbReference type="EMBL" id="CAH7686350.1"/>
    </source>
</evidence>
<evidence type="ECO:0000313" key="7">
    <source>
        <dbReference type="Proteomes" id="UP001153365"/>
    </source>
</evidence>
<feature type="region of interest" description="Disordered" evidence="2">
    <location>
        <begin position="396"/>
        <end position="422"/>
    </location>
</feature>
<dbReference type="PANTHER" id="PTHR13298">
    <property type="entry name" value="CYTOSOLIC REGULATOR PIANISSIMO"/>
    <property type="match status" value="1"/>
</dbReference>
<feature type="compositionally biased region" description="Basic and acidic residues" evidence="2">
    <location>
        <begin position="1116"/>
        <end position="1125"/>
    </location>
</feature>
<dbReference type="InterPro" id="IPR028267">
    <property type="entry name" value="Pianissimo_N"/>
</dbReference>
<dbReference type="GO" id="GO:0038203">
    <property type="term" value="P:TORC2 signaling"/>
    <property type="evidence" value="ECO:0007669"/>
    <property type="project" value="TreeGrafter"/>
</dbReference>
<dbReference type="SMART" id="SM01303">
    <property type="entry name" value="RasGEF_N_2"/>
    <property type="match status" value="1"/>
</dbReference>
<dbReference type="EMBL" id="CALTRL010005786">
    <property type="protein sequence ID" value="CAH7686350.1"/>
    <property type="molecule type" value="Genomic_DNA"/>
</dbReference>
<comment type="caution">
    <text evidence="6">The sequence shown here is derived from an EMBL/GenBank/DDBJ whole genome shotgun (WGS) entry which is preliminary data.</text>
</comment>
<feature type="compositionally biased region" description="Basic and acidic residues" evidence="2">
    <location>
        <begin position="1141"/>
        <end position="1161"/>
    </location>
</feature>
<feature type="compositionally biased region" description="Acidic residues" evidence="2">
    <location>
        <begin position="1084"/>
        <end position="1101"/>
    </location>
</feature>
<dbReference type="Pfam" id="PF14664">
    <property type="entry name" value="RICTOR_N"/>
    <property type="match status" value="1"/>
</dbReference>
<proteinExistence type="inferred from homology"/>
<name>A0AAV0BIF6_PHAPC</name>
<evidence type="ECO:0000256" key="2">
    <source>
        <dbReference type="SAM" id="MobiDB-lite"/>
    </source>
</evidence>
<dbReference type="InterPro" id="IPR029453">
    <property type="entry name" value="Rictor_IV"/>
</dbReference>
<dbReference type="SUPFAM" id="SSF48371">
    <property type="entry name" value="ARM repeat"/>
    <property type="match status" value="2"/>
</dbReference>
<dbReference type="Pfam" id="PF14663">
    <property type="entry name" value="RasGEF_N_2"/>
    <property type="match status" value="1"/>
</dbReference>
<dbReference type="SMART" id="SM01310">
    <property type="entry name" value="RICTOR_V"/>
    <property type="match status" value="1"/>
</dbReference>
<dbReference type="InterPro" id="IPR029451">
    <property type="entry name" value="RICTOR_M"/>
</dbReference>
<evidence type="ECO:0000259" key="4">
    <source>
        <dbReference type="SMART" id="SM01308"/>
    </source>
</evidence>
<feature type="compositionally biased region" description="Acidic residues" evidence="2">
    <location>
        <begin position="1126"/>
        <end position="1140"/>
    </location>
</feature>
<evidence type="ECO:0000259" key="5">
    <source>
        <dbReference type="SMART" id="SM01310"/>
    </source>
</evidence>
<feature type="region of interest" description="Disordered" evidence="2">
    <location>
        <begin position="1116"/>
        <end position="1161"/>
    </location>
</feature>
<dbReference type="Pfam" id="PF14668">
    <property type="entry name" value="RICTOR_V"/>
    <property type="match status" value="1"/>
</dbReference>